<protein>
    <submittedName>
        <fullName evidence="1">Uncharacterized protein</fullName>
    </submittedName>
</protein>
<gene>
    <name evidence="1" type="ORF">M9458_012523</name>
</gene>
<proteinExistence type="predicted"/>
<comment type="caution">
    <text evidence="1">The sequence shown here is derived from an EMBL/GenBank/DDBJ whole genome shotgun (WGS) entry which is preliminary data.</text>
</comment>
<sequence>AKVRELEEKCRSQSEQFGMLSQELDKFRVQASKIDLPSLTQLTNGVGLPGETGMLNY</sequence>
<feature type="non-terminal residue" evidence="1">
    <location>
        <position position="1"/>
    </location>
</feature>
<dbReference type="Proteomes" id="UP001529510">
    <property type="component" value="Unassembled WGS sequence"/>
</dbReference>
<keyword evidence="2" id="KW-1185">Reference proteome</keyword>
<accession>A0ABD0R6R2</accession>
<name>A0ABD0R6R2_CIRMR</name>
<dbReference type="EMBL" id="JAMKFB020000005">
    <property type="protein sequence ID" value="KAL0194227.1"/>
    <property type="molecule type" value="Genomic_DNA"/>
</dbReference>
<evidence type="ECO:0000313" key="2">
    <source>
        <dbReference type="Proteomes" id="UP001529510"/>
    </source>
</evidence>
<reference evidence="1 2" key="1">
    <citation type="submission" date="2024-05" db="EMBL/GenBank/DDBJ databases">
        <title>Genome sequencing and assembly of Indian major carp, Cirrhinus mrigala (Hamilton, 1822).</title>
        <authorList>
            <person name="Mohindra V."/>
            <person name="Chowdhury L.M."/>
            <person name="Lal K."/>
            <person name="Jena J.K."/>
        </authorList>
    </citation>
    <scope>NUCLEOTIDE SEQUENCE [LARGE SCALE GENOMIC DNA]</scope>
    <source>
        <strain evidence="1">CM1030</strain>
        <tissue evidence="1">Blood</tissue>
    </source>
</reference>
<evidence type="ECO:0000313" key="1">
    <source>
        <dbReference type="EMBL" id="KAL0194227.1"/>
    </source>
</evidence>
<dbReference type="AlphaFoldDB" id="A0ABD0R6R2"/>
<organism evidence="1 2">
    <name type="scientific">Cirrhinus mrigala</name>
    <name type="common">Mrigala</name>
    <dbReference type="NCBI Taxonomy" id="683832"/>
    <lineage>
        <taxon>Eukaryota</taxon>
        <taxon>Metazoa</taxon>
        <taxon>Chordata</taxon>
        <taxon>Craniata</taxon>
        <taxon>Vertebrata</taxon>
        <taxon>Euteleostomi</taxon>
        <taxon>Actinopterygii</taxon>
        <taxon>Neopterygii</taxon>
        <taxon>Teleostei</taxon>
        <taxon>Ostariophysi</taxon>
        <taxon>Cypriniformes</taxon>
        <taxon>Cyprinidae</taxon>
        <taxon>Labeoninae</taxon>
        <taxon>Labeonini</taxon>
        <taxon>Cirrhinus</taxon>
    </lineage>
</organism>